<protein>
    <submittedName>
        <fullName evidence="2">Uncharacterized protein</fullName>
    </submittedName>
</protein>
<keyword evidence="1" id="KW-0472">Membrane</keyword>
<comment type="caution">
    <text evidence="2">The sequence shown here is derived from an EMBL/GenBank/DDBJ whole genome shotgun (WGS) entry which is preliminary data.</text>
</comment>
<dbReference type="EMBL" id="QPHM01000001">
    <property type="protein sequence ID" value="RCU45994.1"/>
    <property type="molecule type" value="Genomic_DNA"/>
</dbReference>
<dbReference type="Proteomes" id="UP000252189">
    <property type="component" value="Unassembled WGS sequence"/>
</dbReference>
<evidence type="ECO:0000313" key="2">
    <source>
        <dbReference type="EMBL" id="RCU45994.1"/>
    </source>
</evidence>
<accession>A0A368N8X3</accession>
<evidence type="ECO:0000313" key="3">
    <source>
        <dbReference type="Proteomes" id="UP000252189"/>
    </source>
</evidence>
<dbReference type="AlphaFoldDB" id="A0A368N8X3"/>
<dbReference type="RefSeq" id="WP_114447548.1">
    <property type="nucleotide sequence ID" value="NZ_QPHM01000001.1"/>
</dbReference>
<feature type="transmembrane region" description="Helical" evidence="1">
    <location>
        <begin position="31"/>
        <end position="53"/>
    </location>
</feature>
<name>A0A368N8X3_9EURY</name>
<feature type="transmembrane region" description="Helical" evidence="1">
    <location>
        <begin position="74"/>
        <end position="96"/>
    </location>
</feature>
<keyword evidence="3" id="KW-1185">Reference proteome</keyword>
<sequence length="108" mass="11016">MSSGNDDGAGDIPMWVRAVGTEWVRRHGMTVFGWLFPPGALLTTGSVVLFMLVNEGRGGSGPLIRSRAVASVTGVDTSLLVGAGMVLGLSCTAVGYKFGRAADSLSGG</sequence>
<keyword evidence="1" id="KW-0812">Transmembrane</keyword>
<gene>
    <name evidence="2" type="ORF">DU504_00950</name>
</gene>
<evidence type="ECO:0000256" key="1">
    <source>
        <dbReference type="SAM" id="Phobius"/>
    </source>
</evidence>
<proteinExistence type="predicted"/>
<reference evidence="2 3" key="1">
    <citation type="submission" date="2018-07" db="EMBL/GenBank/DDBJ databases">
        <title>Genome sequences of Haloplanus salinus JCM 18368T.</title>
        <authorList>
            <person name="Kim Y.B."/>
            <person name="Roh S.W."/>
        </authorList>
    </citation>
    <scope>NUCLEOTIDE SEQUENCE [LARGE SCALE GENOMIC DNA]</scope>
    <source>
        <strain evidence="2 3">JCM 18368</strain>
    </source>
</reference>
<organism evidence="2 3">
    <name type="scientific">Haloplanus salinus</name>
    <dbReference type="NCBI Taxonomy" id="1126245"/>
    <lineage>
        <taxon>Archaea</taxon>
        <taxon>Methanobacteriati</taxon>
        <taxon>Methanobacteriota</taxon>
        <taxon>Stenosarchaea group</taxon>
        <taxon>Halobacteria</taxon>
        <taxon>Halobacteriales</taxon>
        <taxon>Haloferacaceae</taxon>
        <taxon>Haloplanus</taxon>
    </lineage>
</organism>
<keyword evidence="1" id="KW-1133">Transmembrane helix</keyword>